<name>A0A086XZW8_9RHOB</name>
<dbReference type="InterPro" id="IPR051916">
    <property type="entry name" value="GPI-anchor_lipid_remodeler"/>
</dbReference>
<dbReference type="InterPro" id="IPR036691">
    <property type="entry name" value="Endo/exonu/phosph_ase_sf"/>
</dbReference>
<evidence type="ECO:0000313" key="3">
    <source>
        <dbReference type="Proteomes" id="UP000028824"/>
    </source>
</evidence>
<keyword evidence="3" id="KW-1185">Reference proteome</keyword>
<reference evidence="2 3" key="1">
    <citation type="submission" date="2014-03" db="EMBL/GenBank/DDBJ databases">
        <title>Genome of Paenirhodobacter enshiensis DW2-9.</title>
        <authorList>
            <person name="Wang D."/>
            <person name="Wang G."/>
        </authorList>
    </citation>
    <scope>NUCLEOTIDE SEQUENCE [LARGE SCALE GENOMIC DNA]</scope>
    <source>
        <strain evidence="2 3">DW2-9</strain>
    </source>
</reference>
<dbReference type="EMBL" id="JFZB01000009">
    <property type="protein sequence ID" value="KFI27568.1"/>
    <property type="molecule type" value="Genomic_DNA"/>
</dbReference>
<dbReference type="Gene3D" id="3.60.10.10">
    <property type="entry name" value="Endonuclease/exonuclease/phosphatase"/>
    <property type="match status" value="1"/>
</dbReference>
<dbReference type="GO" id="GO:0006506">
    <property type="term" value="P:GPI anchor biosynthetic process"/>
    <property type="evidence" value="ECO:0007669"/>
    <property type="project" value="TreeGrafter"/>
</dbReference>
<dbReference type="STRING" id="1105367.CG50_16355"/>
<proteinExistence type="predicted"/>
<dbReference type="GO" id="GO:0016020">
    <property type="term" value="C:membrane"/>
    <property type="evidence" value="ECO:0007669"/>
    <property type="project" value="GOC"/>
</dbReference>
<dbReference type="OrthoDB" id="9813425at2"/>
<protein>
    <recommendedName>
        <fullName evidence="1">Endonuclease/exonuclease/phosphatase domain-containing protein</fullName>
    </recommendedName>
</protein>
<dbReference type="Pfam" id="PF03372">
    <property type="entry name" value="Exo_endo_phos"/>
    <property type="match status" value="1"/>
</dbReference>
<evidence type="ECO:0000313" key="2">
    <source>
        <dbReference type="EMBL" id="KFI27568.1"/>
    </source>
</evidence>
<gene>
    <name evidence="2" type="ORF">CG50_16355</name>
</gene>
<dbReference type="SUPFAM" id="SSF56219">
    <property type="entry name" value="DNase I-like"/>
    <property type="match status" value="1"/>
</dbReference>
<evidence type="ECO:0000259" key="1">
    <source>
        <dbReference type="Pfam" id="PF03372"/>
    </source>
</evidence>
<comment type="caution">
    <text evidence="2">The sequence shown here is derived from an EMBL/GenBank/DDBJ whole genome shotgun (WGS) entry which is preliminary data.</text>
</comment>
<dbReference type="PANTHER" id="PTHR14859:SF15">
    <property type="entry name" value="ENDONUCLEASE_EXONUCLEASE_PHOSPHATASE DOMAIN-CONTAINING PROTEIN"/>
    <property type="match status" value="1"/>
</dbReference>
<accession>A0A086XZW8</accession>
<dbReference type="PANTHER" id="PTHR14859">
    <property type="entry name" value="CALCOFLUOR WHITE HYPERSENSITIVE PROTEIN PRECURSOR"/>
    <property type="match status" value="1"/>
</dbReference>
<dbReference type="Proteomes" id="UP000028824">
    <property type="component" value="Unassembled WGS sequence"/>
</dbReference>
<sequence>MTTRIASYNTHKCVGTDGVRNPGRVIDVINALGADVIALQEVDRRLGDRPAALPARMIQTLTDYDIADLPRTGPNSLGWHGQAVLIRRGARIDATHGIDLPGLEPRGALSATISVAGRPSFTLFAAHLGLRRRDRRAQWERIARQMEDAPAPPLAIGDFNEWSKLKGFEPLTGFEVHAPGRSYPSRLPFGRLDRLVTGPGVRVERMGVFDSPVARRASDHLPIWADVSAIRG</sequence>
<dbReference type="AlphaFoldDB" id="A0A086XZW8"/>
<dbReference type="eggNOG" id="COG3568">
    <property type="taxonomic scope" value="Bacteria"/>
</dbReference>
<dbReference type="GO" id="GO:0003824">
    <property type="term" value="F:catalytic activity"/>
    <property type="evidence" value="ECO:0007669"/>
    <property type="project" value="InterPro"/>
</dbReference>
<feature type="domain" description="Endonuclease/exonuclease/phosphatase" evidence="1">
    <location>
        <begin position="7"/>
        <end position="220"/>
    </location>
</feature>
<organism evidence="2 3">
    <name type="scientific">Paenirhodobacter enshiensis</name>
    <dbReference type="NCBI Taxonomy" id="1105367"/>
    <lineage>
        <taxon>Bacteria</taxon>
        <taxon>Pseudomonadati</taxon>
        <taxon>Pseudomonadota</taxon>
        <taxon>Alphaproteobacteria</taxon>
        <taxon>Rhodobacterales</taxon>
        <taxon>Rhodobacter group</taxon>
        <taxon>Paenirhodobacter</taxon>
    </lineage>
</organism>
<dbReference type="InterPro" id="IPR005135">
    <property type="entry name" value="Endo/exonuclease/phosphatase"/>
</dbReference>
<dbReference type="RefSeq" id="WP_036636623.1">
    <property type="nucleotide sequence ID" value="NZ_JFZB01000009.1"/>
</dbReference>